<proteinExistence type="predicted"/>
<dbReference type="Proteomes" id="UP000282515">
    <property type="component" value="Unassembled WGS sequence"/>
</dbReference>
<dbReference type="InterPro" id="IPR009057">
    <property type="entry name" value="Homeodomain-like_sf"/>
</dbReference>
<dbReference type="PANTHER" id="PTHR30055">
    <property type="entry name" value="HTH-TYPE TRANSCRIPTIONAL REGULATOR RUTR"/>
    <property type="match status" value="1"/>
</dbReference>
<keyword evidence="3" id="KW-0804">Transcription</keyword>
<dbReference type="PRINTS" id="PR00455">
    <property type="entry name" value="HTHTETR"/>
</dbReference>
<gene>
    <name evidence="7" type="ORF">D9V41_07700</name>
</gene>
<dbReference type="PANTHER" id="PTHR30055:SF234">
    <property type="entry name" value="HTH-TYPE TRANSCRIPTIONAL REGULATOR BETI"/>
    <property type="match status" value="1"/>
</dbReference>
<reference evidence="7 8" key="1">
    <citation type="submission" date="2018-10" db="EMBL/GenBank/DDBJ databases">
        <title>Aeromicrobium sp. 9W16Y-2 whole genome shotgun sequence.</title>
        <authorList>
            <person name="Li F."/>
        </authorList>
    </citation>
    <scope>NUCLEOTIDE SEQUENCE [LARGE SCALE GENOMIC DNA]</scope>
    <source>
        <strain evidence="7 8">9W16Y-2</strain>
    </source>
</reference>
<dbReference type="InterPro" id="IPR001647">
    <property type="entry name" value="HTH_TetR"/>
</dbReference>
<evidence type="ECO:0000259" key="6">
    <source>
        <dbReference type="PROSITE" id="PS50977"/>
    </source>
</evidence>
<evidence type="ECO:0000256" key="2">
    <source>
        <dbReference type="ARBA" id="ARBA00023125"/>
    </source>
</evidence>
<dbReference type="Pfam" id="PF17754">
    <property type="entry name" value="TetR_C_14"/>
    <property type="match status" value="1"/>
</dbReference>
<sequence>MRKAERTRERLAEHALDLFETQGYEATTVAQIAAAAGVTEMTFFRHFRTKEAVVLTDPYDPVIAAGIRRRPLDEPPLHRAVRGLRETFAQLPEPDVDMVRRRVRLIARTPVLRAAVTRHNDVTESAIADALAGPEEDALAARVSAAVVLAALTVGLYAWAEHAEGSLGEFIERALAVLEPDHA</sequence>
<keyword evidence="5" id="KW-1133">Transmembrane helix</keyword>
<dbReference type="GO" id="GO:0003700">
    <property type="term" value="F:DNA-binding transcription factor activity"/>
    <property type="evidence" value="ECO:0007669"/>
    <property type="project" value="TreeGrafter"/>
</dbReference>
<evidence type="ECO:0000256" key="4">
    <source>
        <dbReference type="PROSITE-ProRule" id="PRU00335"/>
    </source>
</evidence>
<keyword evidence="5" id="KW-0812">Transmembrane</keyword>
<name>A0A3L8PLZ4_9ACTN</name>
<comment type="caution">
    <text evidence="7">The sequence shown here is derived from an EMBL/GenBank/DDBJ whole genome shotgun (WGS) entry which is preliminary data.</text>
</comment>
<dbReference type="Gene3D" id="1.10.10.60">
    <property type="entry name" value="Homeodomain-like"/>
    <property type="match status" value="1"/>
</dbReference>
<dbReference type="InterPro" id="IPR050109">
    <property type="entry name" value="HTH-type_TetR-like_transc_reg"/>
</dbReference>
<dbReference type="AlphaFoldDB" id="A0A3L8PLZ4"/>
<dbReference type="EMBL" id="RDBF01000004">
    <property type="protein sequence ID" value="RLV56371.1"/>
    <property type="molecule type" value="Genomic_DNA"/>
</dbReference>
<accession>A0A3L8PLZ4</accession>
<feature type="domain" description="HTH tetR-type" evidence="6">
    <location>
        <begin position="5"/>
        <end position="65"/>
    </location>
</feature>
<protein>
    <submittedName>
        <fullName evidence="7">TetR family transcriptional regulator</fullName>
    </submittedName>
</protein>
<feature type="DNA-binding region" description="H-T-H motif" evidence="4">
    <location>
        <begin position="28"/>
        <end position="47"/>
    </location>
</feature>
<feature type="transmembrane region" description="Helical" evidence="5">
    <location>
        <begin position="139"/>
        <end position="160"/>
    </location>
</feature>
<dbReference type="GO" id="GO:0000976">
    <property type="term" value="F:transcription cis-regulatory region binding"/>
    <property type="evidence" value="ECO:0007669"/>
    <property type="project" value="TreeGrafter"/>
</dbReference>
<evidence type="ECO:0000313" key="8">
    <source>
        <dbReference type="Proteomes" id="UP000282515"/>
    </source>
</evidence>
<evidence type="ECO:0000256" key="3">
    <source>
        <dbReference type="ARBA" id="ARBA00023163"/>
    </source>
</evidence>
<organism evidence="7 8">
    <name type="scientific">Aeromicrobium phragmitis</name>
    <dbReference type="NCBI Taxonomy" id="2478914"/>
    <lineage>
        <taxon>Bacteria</taxon>
        <taxon>Bacillati</taxon>
        <taxon>Actinomycetota</taxon>
        <taxon>Actinomycetes</taxon>
        <taxon>Propionibacteriales</taxon>
        <taxon>Nocardioidaceae</taxon>
        <taxon>Aeromicrobium</taxon>
    </lineage>
</organism>
<dbReference type="Gene3D" id="1.10.357.10">
    <property type="entry name" value="Tetracycline Repressor, domain 2"/>
    <property type="match status" value="1"/>
</dbReference>
<dbReference type="PROSITE" id="PS50977">
    <property type="entry name" value="HTH_TETR_2"/>
    <property type="match status" value="1"/>
</dbReference>
<dbReference type="SUPFAM" id="SSF46689">
    <property type="entry name" value="Homeodomain-like"/>
    <property type="match status" value="1"/>
</dbReference>
<evidence type="ECO:0000313" key="7">
    <source>
        <dbReference type="EMBL" id="RLV56371.1"/>
    </source>
</evidence>
<keyword evidence="2 4" id="KW-0238">DNA-binding</keyword>
<keyword evidence="8" id="KW-1185">Reference proteome</keyword>
<dbReference type="OrthoDB" id="4746440at2"/>
<evidence type="ECO:0000256" key="5">
    <source>
        <dbReference type="SAM" id="Phobius"/>
    </source>
</evidence>
<dbReference type="Pfam" id="PF00440">
    <property type="entry name" value="TetR_N"/>
    <property type="match status" value="1"/>
</dbReference>
<dbReference type="InterPro" id="IPR041347">
    <property type="entry name" value="MftR_C"/>
</dbReference>
<keyword evidence="5" id="KW-0472">Membrane</keyword>
<keyword evidence="1" id="KW-0805">Transcription regulation</keyword>
<evidence type="ECO:0000256" key="1">
    <source>
        <dbReference type="ARBA" id="ARBA00023015"/>
    </source>
</evidence>